<dbReference type="Pfam" id="PF00488">
    <property type="entry name" value="MutS_V"/>
    <property type="match status" value="1"/>
</dbReference>
<dbReference type="InterPro" id="IPR000432">
    <property type="entry name" value="DNA_mismatch_repair_MutS_C"/>
</dbReference>
<evidence type="ECO:0000256" key="2">
    <source>
        <dbReference type="ARBA" id="ARBA00021982"/>
    </source>
</evidence>
<keyword evidence="7 9" id="KW-0234">DNA repair</keyword>
<keyword evidence="14" id="KW-1185">Reference proteome</keyword>
<evidence type="ECO:0000256" key="4">
    <source>
        <dbReference type="ARBA" id="ARBA00022763"/>
    </source>
</evidence>
<dbReference type="InterPro" id="IPR007860">
    <property type="entry name" value="DNA_mmatch_repair_MutS_con_dom"/>
</dbReference>
<dbReference type="SMART" id="SM00533">
    <property type="entry name" value="MUTSd"/>
    <property type="match status" value="1"/>
</dbReference>
<evidence type="ECO:0000313" key="14">
    <source>
        <dbReference type="Proteomes" id="UP000193200"/>
    </source>
</evidence>
<evidence type="ECO:0000256" key="8">
    <source>
        <dbReference type="ARBA" id="ARBA00024647"/>
    </source>
</evidence>
<dbReference type="InterPro" id="IPR007861">
    <property type="entry name" value="DNA_mismatch_repair_MutS_clamp"/>
</dbReference>
<evidence type="ECO:0000256" key="9">
    <source>
        <dbReference type="HAMAP-Rule" id="MF_00096"/>
    </source>
</evidence>
<dbReference type="Pfam" id="PF01624">
    <property type="entry name" value="MutS_I"/>
    <property type="match status" value="1"/>
</dbReference>
<name>A0A1Y5RKP1_9PROT</name>
<dbReference type="GO" id="GO:0140664">
    <property type="term" value="F:ATP-dependent DNA damage sensor activity"/>
    <property type="evidence" value="ECO:0007669"/>
    <property type="project" value="InterPro"/>
</dbReference>
<gene>
    <name evidence="9 13" type="primary">mutS</name>
    <name evidence="13" type="ORF">OCH7691_00456</name>
</gene>
<keyword evidence="6 9" id="KW-0238">DNA-binding</keyword>
<sequence>MPKARANQAADAPKITPMMAQYLALKEAHSDCLLFYRMGDFYELFFDDAVAAAAALDIALTKRGKHAGEDIPMCGVPVHAADGYLSRLIRKGFRVAVCEQTEDPAEAKKRGAKSVVQRDVVRLVTPGTLTEDNLLDARRHNYLASLARAAGEWAIAWLDISTGEFATRALADREIASELARLAPGEILLADRLMGEIAERGIEAAAEGAITPLPSVRFDSDNGARRLKSLFGVAALDAFGAFGRAELAAAGALVDYVALTQKGRLPTIRPPERLESAAVVSIDAATRRNLELVQTLAGGRDGSLLATIDRTVTGPGARRLAADLAGPMTDPAAINARLDMVQYFTGGSEPRGALRALLRRCADLERALSRLSLGRGGPRDLAAIRDSLGLTAEVRTLFMDDRLGGPPEGIALALDALGFHAELVDELDRALAAELPLQARDGGFVAAGYRPELDELRMLRDQSRRHIAALQERYREETGVAGLKVRHNNVLGYFVEISPRHADKLGADFIHRQTMANAVRFGTVALGELEDKIGRAAERALALELECFEMLQARVLESGATILAAAAAFARLDVAAALAELAVAENWCRPEVDDGTGFAIEGGRHPVVEAALRKADAGPFVANDCRLDGDSRLWLLTGPNMAGKSTFLRQNALIAILAQIGAYVPAESARIGVVDRLFSRVGASDDLARGRSTFMVEMVETAAILNQAGPRSLVILDEIGRGTATFDGLSIAWATVEHLHDVNRCRALFATHYHELTALAAKLDGLANHTMRIKEWQGEVIFLHEVTGGAADRSYGIQVAKLAGLPAAVIGRAQEVMERLESGDQASAATRLAEDLPLFAEMLRQNGRSREEPDVPDPLDDRLATIAPDDLSPREALDLIYELKRLAAERAGR</sequence>
<reference evidence="13 14" key="1">
    <citation type="submission" date="2017-03" db="EMBL/GenBank/DDBJ databases">
        <authorList>
            <person name="Afonso C.L."/>
            <person name="Miller P.J."/>
            <person name="Scott M.A."/>
            <person name="Spackman E."/>
            <person name="Goraichik I."/>
            <person name="Dimitrov K.M."/>
            <person name="Suarez D.L."/>
            <person name="Swayne D.E."/>
        </authorList>
    </citation>
    <scope>NUCLEOTIDE SEQUENCE [LARGE SCALE GENOMIC DNA]</scope>
    <source>
        <strain evidence="13 14">CECT 7691</strain>
    </source>
</reference>
<dbReference type="SUPFAM" id="SSF53150">
    <property type="entry name" value="DNA repair protein MutS, domain II"/>
    <property type="match status" value="1"/>
</dbReference>
<dbReference type="Gene3D" id="3.40.50.300">
    <property type="entry name" value="P-loop containing nucleotide triphosphate hydrolases"/>
    <property type="match status" value="1"/>
</dbReference>
<protein>
    <recommendedName>
        <fullName evidence="2 9">DNA mismatch repair protein MutS</fullName>
    </recommendedName>
</protein>
<evidence type="ECO:0000259" key="12">
    <source>
        <dbReference type="PROSITE" id="PS00486"/>
    </source>
</evidence>
<evidence type="ECO:0000256" key="3">
    <source>
        <dbReference type="ARBA" id="ARBA00022741"/>
    </source>
</evidence>
<feature type="domain" description="DNA mismatch repair proteins mutS family" evidence="12">
    <location>
        <begin position="712"/>
        <end position="728"/>
    </location>
</feature>
<evidence type="ECO:0000256" key="10">
    <source>
        <dbReference type="RuleBase" id="RU003756"/>
    </source>
</evidence>
<dbReference type="HAMAP" id="MF_00096">
    <property type="entry name" value="MutS"/>
    <property type="match status" value="1"/>
</dbReference>
<dbReference type="Gene3D" id="3.30.420.110">
    <property type="entry name" value="MutS, connector domain"/>
    <property type="match status" value="1"/>
</dbReference>
<dbReference type="PIRSF" id="PIRSF037677">
    <property type="entry name" value="DNA_mis_repair_Msh6"/>
    <property type="match status" value="1"/>
</dbReference>
<dbReference type="InterPro" id="IPR045076">
    <property type="entry name" value="MutS"/>
</dbReference>
<dbReference type="Gene3D" id="1.10.1420.10">
    <property type="match status" value="2"/>
</dbReference>
<keyword evidence="5 9" id="KW-0067">ATP-binding</keyword>
<dbReference type="NCBIfam" id="TIGR01070">
    <property type="entry name" value="mutS1"/>
    <property type="match status" value="1"/>
</dbReference>
<dbReference type="InterPro" id="IPR027417">
    <property type="entry name" value="P-loop_NTPase"/>
</dbReference>
<dbReference type="InParanoid" id="A0A1Y5RKP1"/>
<dbReference type="AlphaFoldDB" id="A0A1Y5RKP1"/>
<dbReference type="NCBIfam" id="NF003810">
    <property type="entry name" value="PRK05399.1"/>
    <property type="match status" value="1"/>
</dbReference>
<dbReference type="FunFam" id="3.40.1170.10:FF:000001">
    <property type="entry name" value="DNA mismatch repair protein MutS"/>
    <property type="match status" value="1"/>
</dbReference>
<dbReference type="Gene3D" id="6.10.140.430">
    <property type="match status" value="1"/>
</dbReference>
<dbReference type="PANTHER" id="PTHR11361">
    <property type="entry name" value="DNA MISMATCH REPAIR PROTEIN MUTS FAMILY MEMBER"/>
    <property type="match status" value="1"/>
</dbReference>
<proteinExistence type="inferred from homology"/>
<dbReference type="GO" id="GO:0003684">
    <property type="term" value="F:damaged DNA binding"/>
    <property type="evidence" value="ECO:0007669"/>
    <property type="project" value="UniProtKB-UniRule"/>
</dbReference>
<dbReference type="InterPro" id="IPR016151">
    <property type="entry name" value="DNA_mismatch_repair_MutS_N"/>
</dbReference>
<dbReference type="SUPFAM" id="SSF52540">
    <property type="entry name" value="P-loop containing nucleoside triphosphate hydrolases"/>
    <property type="match status" value="1"/>
</dbReference>
<feature type="binding site" evidence="9">
    <location>
        <begin position="638"/>
        <end position="645"/>
    </location>
    <ligand>
        <name>ATP</name>
        <dbReference type="ChEBI" id="CHEBI:30616"/>
    </ligand>
</feature>
<dbReference type="FunCoup" id="A0A1Y5RKP1">
    <property type="interactions" value="506"/>
</dbReference>
<dbReference type="PROSITE" id="PS00486">
    <property type="entry name" value="DNA_MISMATCH_REPAIR_2"/>
    <property type="match status" value="1"/>
</dbReference>
<evidence type="ECO:0000256" key="11">
    <source>
        <dbReference type="SAM" id="MobiDB-lite"/>
    </source>
</evidence>
<dbReference type="GO" id="GO:0030983">
    <property type="term" value="F:mismatched DNA binding"/>
    <property type="evidence" value="ECO:0007669"/>
    <property type="project" value="InterPro"/>
</dbReference>
<evidence type="ECO:0000256" key="5">
    <source>
        <dbReference type="ARBA" id="ARBA00022840"/>
    </source>
</evidence>
<dbReference type="SUPFAM" id="SSF48334">
    <property type="entry name" value="DNA repair protein MutS, domain III"/>
    <property type="match status" value="1"/>
</dbReference>
<accession>A0A1Y5RKP1</accession>
<dbReference type="Gene3D" id="3.40.1170.10">
    <property type="entry name" value="DNA repair protein MutS, domain I"/>
    <property type="match status" value="1"/>
</dbReference>
<organism evidence="13 14">
    <name type="scientific">Oceanibacterium hippocampi</name>
    <dbReference type="NCBI Taxonomy" id="745714"/>
    <lineage>
        <taxon>Bacteria</taxon>
        <taxon>Pseudomonadati</taxon>
        <taxon>Pseudomonadota</taxon>
        <taxon>Alphaproteobacteria</taxon>
        <taxon>Sneathiellales</taxon>
        <taxon>Sneathiellaceae</taxon>
        <taxon>Oceanibacterium</taxon>
    </lineage>
</organism>
<dbReference type="SMART" id="SM00534">
    <property type="entry name" value="MUTSac"/>
    <property type="match status" value="1"/>
</dbReference>
<dbReference type="InterPro" id="IPR007696">
    <property type="entry name" value="DNA_mismatch_repair_MutS_core"/>
</dbReference>
<dbReference type="Pfam" id="PF05192">
    <property type="entry name" value="MutS_III"/>
    <property type="match status" value="1"/>
</dbReference>
<dbReference type="GO" id="GO:0005829">
    <property type="term" value="C:cytosol"/>
    <property type="evidence" value="ECO:0007669"/>
    <property type="project" value="TreeGrafter"/>
</dbReference>
<dbReference type="InterPro" id="IPR005748">
    <property type="entry name" value="DNA_mismatch_repair_MutS"/>
</dbReference>
<evidence type="ECO:0000256" key="6">
    <source>
        <dbReference type="ARBA" id="ARBA00023125"/>
    </source>
</evidence>
<dbReference type="InterPro" id="IPR017261">
    <property type="entry name" value="DNA_mismatch_repair_MutS/MSH"/>
</dbReference>
<dbReference type="EMBL" id="FWFR01000001">
    <property type="protein sequence ID" value="SLN19759.1"/>
    <property type="molecule type" value="Genomic_DNA"/>
</dbReference>
<dbReference type="Proteomes" id="UP000193200">
    <property type="component" value="Unassembled WGS sequence"/>
</dbReference>
<dbReference type="SUPFAM" id="SSF55271">
    <property type="entry name" value="DNA repair protein MutS, domain I"/>
    <property type="match status" value="1"/>
</dbReference>
<dbReference type="GO" id="GO:0005524">
    <property type="term" value="F:ATP binding"/>
    <property type="evidence" value="ECO:0007669"/>
    <property type="project" value="UniProtKB-UniRule"/>
</dbReference>
<comment type="function">
    <text evidence="8 9">This protein is involved in the repair of mismatches in DNA. It is possible that it carries out the mismatch recognition step. This protein has a weak ATPase activity.</text>
</comment>
<dbReference type="FunFam" id="3.40.50.300:FF:000870">
    <property type="entry name" value="MutS protein homolog 4"/>
    <property type="match status" value="1"/>
</dbReference>
<feature type="compositionally biased region" description="Basic and acidic residues" evidence="11">
    <location>
        <begin position="848"/>
        <end position="863"/>
    </location>
</feature>
<comment type="similarity">
    <text evidence="1 9 10">Belongs to the DNA mismatch repair MutS family.</text>
</comment>
<feature type="region of interest" description="Disordered" evidence="11">
    <location>
        <begin position="846"/>
        <end position="867"/>
    </location>
</feature>
<dbReference type="InterPro" id="IPR036187">
    <property type="entry name" value="DNA_mismatch_repair_MutS_sf"/>
</dbReference>
<keyword evidence="4 9" id="KW-0227">DNA damage</keyword>
<evidence type="ECO:0000256" key="7">
    <source>
        <dbReference type="ARBA" id="ARBA00023204"/>
    </source>
</evidence>
<keyword evidence="3 9" id="KW-0547">Nucleotide-binding</keyword>
<dbReference type="InterPro" id="IPR007695">
    <property type="entry name" value="DNA_mismatch_repair_MutS-lik_N"/>
</dbReference>
<dbReference type="Pfam" id="PF05188">
    <property type="entry name" value="MutS_II"/>
    <property type="match status" value="1"/>
</dbReference>
<dbReference type="InterPro" id="IPR036678">
    <property type="entry name" value="MutS_con_dom_sf"/>
</dbReference>
<evidence type="ECO:0000256" key="1">
    <source>
        <dbReference type="ARBA" id="ARBA00006271"/>
    </source>
</evidence>
<dbReference type="CDD" id="cd03284">
    <property type="entry name" value="ABC_MutS1"/>
    <property type="match status" value="1"/>
</dbReference>
<evidence type="ECO:0000313" key="13">
    <source>
        <dbReference type="EMBL" id="SLN19759.1"/>
    </source>
</evidence>
<dbReference type="PANTHER" id="PTHR11361:SF34">
    <property type="entry name" value="DNA MISMATCH REPAIR PROTEIN MSH1, MITOCHONDRIAL"/>
    <property type="match status" value="1"/>
</dbReference>
<dbReference type="Pfam" id="PF05190">
    <property type="entry name" value="MutS_IV"/>
    <property type="match status" value="1"/>
</dbReference>
<dbReference type="GO" id="GO:0006298">
    <property type="term" value="P:mismatch repair"/>
    <property type="evidence" value="ECO:0007669"/>
    <property type="project" value="UniProtKB-UniRule"/>
</dbReference>